<dbReference type="Pfam" id="PF00076">
    <property type="entry name" value="RRM_1"/>
    <property type="match status" value="1"/>
</dbReference>
<evidence type="ECO:0000256" key="3">
    <source>
        <dbReference type="SAM" id="MobiDB-lite"/>
    </source>
</evidence>
<sequence length="338" mass="37438">MSTAGSWKESDEDFLLVVSETTRYAPFLTGWQDFKDHLRKVVKEQPGWVDVYSSQSSRRGEMQGWCRLKDREDADAVYKVYHRSKGMLVHVWETSRRREGYRLMRCNCSTFFPEVAEGGHSQGRCGIDLGRVNQLGGGSSSSSRAAASSTTTTPGIQSRYPYATYPQMQSYAPLPLPPPPPPPSYAPVPVYPAYAMPAPPIYSTSTNGMPVNVRGGAILTEARGIFIRNLSYKCTSEDLNALLLHTVGYPVDIQFLRDGKTGVFKGVATVKFASKEAAQHAVNTLNGRMHMGMTLHVRMDNDATVVGRAEPMVVNGSYTVRKTKPPLESYLRLVRVSN</sequence>
<evidence type="ECO:0000313" key="6">
    <source>
        <dbReference type="Proteomes" id="UP000800040"/>
    </source>
</evidence>
<feature type="compositionally biased region" description="Low complexity" evidence="3">
    <location>
        <begin position="140"/>
        <end position="153"/>
    </location>
</feature>
<dbReference type="InterPro" id="IPR050374">
    <property type="entry name" value="RRT5_SRSF_SR"/>
</dbReference>
<evidence type="ECO:0000313" key="5">
    <source>
        <dbReference type="EMBL" id="KAF1833787.1"/>
    </source>
</evidence>
<dbReference type="EMBL" id="ML975312">
    <property type="protein sequence ID" value="KAF1833787.1"/>
    <property type="molecule type" value="Genomic_DNA"/>
</dbReference>
<dbReference type="Proteomes" id="UP000800040">
    <property type="component" value="Unassembled WGS sequence"/>
</dbReference>
<evidence type="ECO:0000256" key="2">
    <source>
        <dbReference type="PROSITE-ProRule" id="PRU00176"/>
    </source>
</evidence>
<dbReference type="InterPro" id="IPR012677">
    <property type="entry name" value="Nucleotide-bd_a/b_plait_sf"/>
</dbReference>
<dbReference type="OrthoDB" id="1049195at2759"/>
<gene>
    <name evidence="5" type="ORF">BDW02DRAFT_622766</name>
</gene>
<name>A0A6A5KEC3_9PLEO</name>
<dbReference type="AlphaFoldDB" id="A0A6A5KEC3"/>
<dbReference type="GO" id="GO:1990904">
    <property type="term" value="C:ribonucleoprotein complex"/>
    <property type="evidence" value="ECO:0007669"/>
    <property type="project" value="TreeGrafter"/>
</dbReference>
<keyword evidence="6" id="KW-1185">Reference proteome</keyword>
<dbReference type="CDD" id="cd00590">
    <property type="entry name" value="RRM_SF"/>
    <property type="match status" value="1"/>
</dbReference>
<evidence type="ECO:0000259" key="4">
    <source>
        <dbReference type="PROSITE" id="PS50102"/>
    </source>
</evidence>
<dbReference type="InterPro" id="IPR000504">
    <property type="entry name" value="RRM_dom"/>
</dbReference>
<reference evidence="5" key="1">
    <citation type="submission" date="2020-01" db="EMBL/GenBank/DDBJ databases">
        <authorList>
            <consortium name="DOE Joint Genome Institute"/>
            <person name="Haridas S."/>
            <person name="Albert R."/>
            <person name="Binder M."/>
            <person name="Bloem J."/>
            <person name="Labutti K."/>
            <person name="Salamov A."/>
            <person name="Andreopoulos B."/>
            <person name="Baker S.E."/>
            <person name="Barry K."/>
            <person name="Bills G."/>
            <person name="Bluhm B.H."/>
            <person name="Cannon C."/>
            <person name="Castanera R."/>
            <person name="Culley D.E."/>
            <person name="Daum C."/>
            <person name="Ezra D."/>
            <person name="Gonzalez J.B."/>
            <person name="Henrissat B."/>
            <person name="Kuo A."/>
            <person name="Liang C."/>
            <person name="Lipzen A."/>
            <person name="Lutzoni F."/>
            <person name="Magnuson J."/>
            <person name="Mondo S."/>
            <person name="Nolan M."/>
            <person name="Ohm R."/>
            <person name="Pangilinan J."/>
            <person name="Park H.-J."/>
            <person name="Ramirez L."/>
            <person name="Alfaro M."/>
            <person name="Sun H."/>
            <person name="Tritt A."/>
            <person name="Yoshinaga Y."/>
            <person name="Zwiers L.-H."/>
            <person name="Turgeon B.G."/>
            <person name="Goodwin S.B."/>
            <person name="Spatafora J.W."/>
            <person name="Crous P.W."/>
            <person name="Grigoriev I.V."/>
        </authorList>
    </citation>
    <scope>NUCLEOTIDE SEQUENCE</scope>
    <source>
        <strain evidence="5">P77</strain>
    </source>
</reference>
<dbReference type="SMART" id="SM00360">
    <property type="entry name" value="RRM"/>
    <property type="match status" value="1"/>
</dbReference>
<dbReference type="GO" id="GO:0005737">
    <property type="term" value="C:cytoplasm"/>
    <property type="evidence" value="ECO:0007669"/>
    <property type="project" value="TreeGrafter"/>
</dbReference>
<dbReference type="PANTHER" id="PTHR23003">
    <property type="entry name" value="RNA RECOGNITION MOTIF RRM DOMAIN CONTAINING PROTEIN"/>
    <property type="match status" value="1"/>
</dbReference>
<organism evidence="5 6">
    <name type="scientific">Decorospora gaudefroyi</name>
    <dbReference type="NCBI Taxonomy" id="184978"/>
    <lineage>
        <taxon>Eukaryota</taxon>
        <taxon>Fungi</taxon>
        <taxon>Dikarya</taxon>
        <taxon>Ascomycota</taxon>
        <taxon>Pezizomycotina</taxon>
        <taxon>Dothideomycetes</taxon>
        <taxon>Pleosporomycetidae</taxon>
        <taxon>Pleosporales</taxon>
        <taxon>Pleosporineae</taxon>
        <taxon>Pleosporaceae</taxon>
        <taxon>Decorospora</taxon>
    </lineage>
</organism>
<keyword evidence="1 2" id="KW-0694">RNA-binding</keyword>
<dbReference type="GO" id="GO:0003729">
    <property type="term" value="F:mRNA binding"/>
    <property type="evidence" value="ECO:0007669"/>
    <property type="project" value="TreeGrafter"/>
</dbReference>
<dbReference type="InterPro" id="IPR035979">
    <property type="entry name" value="RBD_domain_sf"/>
</dbReference>
<feature type="region of interest" description="Disordered" evidence="3">
    <location>
        <begin position="136"/>
        <end position="159"/>
    </location>
</feature>
<dbReference type="PROSITE" id="PS50102">
    <property type="entry name" value="RRM"/>
    <property type="match status" value="1"/>
</dbReference>
<feature type="domain" description="RRM" evidence="4">
    <location>
        <begin position="223"/>
        <end position="302"/>
    </location>
</feature>
<dbReference type="SUPFAM" id="SSF54928">
    <property type="entry name" value="RNA-binding domain, RBD"/>
    <property type="match status" value="1"/>
</dbReference>
<dbReference type="GO" id="GO:0005634">
    <property type="term" value="C:nucleus"/>
    <property type="evidence" value="ECO:0007669"/>
    <property type="project" value="TreeGrafter"/>
</dbReference>
<proteinExistence type="predicted"/>
<evidence type="ECO:0000256" key="1">
    <source>
        <dbReference type="ARBA" id="ARBA00022884"/>
    </source>
</evidence>
<dbReference type="PANTHER" id="PTHR23003:SF3">
    <property type="entry name" value="FI21236P1-RELATED"/>
    <property type="match status" value="1"/>
</dbReference>
<protein>
    <recommendedName>
        <fullName evidence="4">RRM domain-containing protein</fullName>
    </recommendedName>
</protein>
<dbReference type="Gene3D" id="3.30.70.330">
    <property type="match status" value="1"/>
</dbReference>
<accession>A0A6A5KEC3</accession>